<feature type="non-terminal residue" evidence="1">
    <location>
        <position position="1"/>
    </location>
</feature>
<gene>
    <name evidence="1" type="ORF">S01H1_58626</name>
</gene>
<proteinExistence type="predicted"/>
<dbReference type="EMBL" id="BARS01038301">
    <property type="protein sequence ID" value="GAG21066.1"/>
    <property type="molecule type" value="Genomic_DNA"/>
</dbReference>
<comment type="caution">
    <text evidence="1">The sequence shown here is derived from an EMBL/GenBank/DDBJ whole genome shotgun (WGS) entry which is preliminary data.</text>
</comment>
<accession>X0X7X4</accession>
<evidence type="ECO:0000313" key="1">
    <source>
        <dbReference type="EMBL" id="GAG21066.1"/>
    </source>
</evidence>
<name>X0X7X4_9ZZZZ</name>
<dbReference type="AlphaFoldDB" id="X0X7X4"/>
<reference evidence="1" key="1">
    <citation type="journal article" date="2014" name="Front. Microbiol.">
        <title>High frequency of phylogenetically diverse reductive dehalogenase-homologous genes in deep subseafloor sedimentary metagenomes.</title>
        <authorList>
            <person name="Kawai M."/>
            <person name="Futagami T."/>
            <person name="Toyoda A."/>
            <person name="Takaki Y."/>
            <person name="Nishi S."/>
            <person name="Hori S."/>
            <person name="Arai W."/>
            <person name="Tsubouchi T."/>
            <person name="Morono Y."/>
            <person name="Uchiyama I."/>
            <person name="Ito T."/>
            <person name="Fujiyama A."/>
            <person name="Inagaki F."/>
            <person name="Takami H."/>
        </authorList>
    </citation>
    <scope>NUCLEOTIDE SEQUENCE</scope>
    <source>
        <strain evidence="1">Expedition CK06-06</strain>
    </source>
</reference>
<sequence>GIVSLKKSYPEKVIDLACRRALAYDVHQYSIIKNICCNGSYNMPVEFSVS</sequence>
<organism evidence="1">
    <name type="scientific">marine sediment metagenome</name>
    <dbReference type="NCBI Taxonomy" id="412755"/>
    <lineage>
        <taxon>unclassified sequences</taxon>
        <taxon>metagenomes</taxon>
        <taxon>ecological metagenomes</taxon>
    </lineage>
</organism>
<protein>
    <submittedName>
        <fullName evidence="1">Uncharacterized protein</fullName>
    </submittedName>
</protein>